<dbReference type="InterPro" id="IPR001969">
    <property type="entry name" value="Aspartic_peptidase_AS"/>
</dbReference>
<dbReference type="AlphaFoldDB" id="A0A1J6IJM6"/>
<keyword evidence="4 8" id="KW-0064">Aspartyl protease</keyword>
<feature type="region of interest" description="Disordered" evidence="9">
    <location>
        <begin position="149"/>
        <end position="168"/>
    </location>
</feature>
<dbReference type="EMBL" id="MJEQ01037185">
    <property type="protein sequence ID" value="OIT04930.1"/>
    <property type="molecule type" value="Genomic_DNA"/>
</dbReference>
<feature type="transmembrane region" description="Helical" evidence="10">
    <location>
        <begin position="37"/>
        <end position="55"/>
    </location>
</feature>
<dbReference type="PROSITE" id="PS51767">
    <property type="entry name" value="PEPTIDASE_A1"/>
    <property type="match status" value="1"/>
</dbReference>
<keyword evidence="6" id="KW-1015">Disulfide bond</keyword>
<protein>
    <submittedName>
        <fullName evidence="12">Aspartyl protease family protein</fullName>
    </submittedName>
</protein>
<accession>A0A1J6IJM6</accession>
<evidence type="ECO:0000256" key="10">
    <source>
        <dbReference type="SAM" id="Phobius"/>
    </source>
</evidence>
<dbReference type="InterPro" id="IPR033121">
    <property type="entry name" value="PEPTIDASE_A1"/>
</dbReference>
<organism evidence="12 13">
    <name type="scientific">Nicotiana attenuata</name>
    <name type="common">Coyote tobacco</name>
    <dbReference type="NCBI Taxonomy" id="49451"/>
    <lineage>
        <taxon>Eukaryota</taxon>
        <taxon>Viridiplantae</taxon>
        <taxon>Streptophyta</taxon>
        <taxon>Embryophyta</taxon>
        <taxon>Tracheophyta</taxon>
        <taxon>Spermatophyta</taxon>
        <taxon>Magnoliopsida</taxon>
        <taxon>eudicotyledons</taxon>
        <taxon>Gunneridae</taxon>
        <taxon>Pentapetalae</taxon>
        <taxon>asterids</taxon>
        <taxon>lamiids</taxon>
        <taxon>Solanales</taxon>
        <taxon>Solanaceae</taxon>
        <taxon>Nicotianoideae</taxon>
        <taxon>Nicotianeae</taxon>
        <taxon>Nicotiana</taxon>
    </lineage>
</organism>
<dbReference type="InterPro" id="IPR001461">
    <property type="entry name" value="Aspartic_peptidase_A1"/>
</dbReference>
<dbReference type="FunFam" id="2.40.70.10:FF:000021">
    <property type="entry name" value="Aspartyl protease AED1"/>
    <property type="match status" value="1"/>
</dbReference>
<evidence type="ECO:0000256" key="8">
    <source>
        <dbReference type="RuleBase" id="RU000454"/>
    </source>
</evidence>
<evidence type="ECO:0000256" key="7">
    <source>
        <dbReference type="PIRSR" id="PIRSR601461-1"/>
    </source>
</evidence>
<evidence type="ECO:0000259" key="11">
    <source>
        <dbReference type="PROSITE" id="PS51767"/>
    </source>
</evidence>
<keyword evidence="2 8" id="KW-0645">Protease</keyword>
<dbReference type="PROSITE" id="PS00141">
    <property type="entry name" value="ASP_PROTEASE"/>
    <property type="match status" value="1"/>
</dbReference>
<keyword evidence="10" id="KW-1133">Transmembrane helix</keyword>
<dbReference type="CDD" id="cd05472">
    <property type="entry name" value="cnd41_like"/>
    <property type="match status" value="1"/>
</dbReference>
<comment type="similarity">
    <text evidence="1 8">Belongs to the peptidase A1 family.</text>
</comment>
<evidence type="ECO:0000256" key="6">
    <source>
        <dbReference type="ARBA" id="ARBA00023157"/>
    </source>
</evidence>
<evidence type="ECO:0000256" key="4">
    <source>
        <dbReference type="ARBA" id="ARBA00022750"/>
    </source>
</evidence>
<feature type="domain" description="Peptidase A1" evidence="11">
    <location>
        <begin position="180"/>
        <end position="523"/>
    </location>
</feature>
<dbReference type="Pfam" id="PF14541">
    <property type="entry name" value="TAXi_C"/>
    <property type="match status" value="1"/>
</dbReference>
<keyword evidence="10" id="KW-0472">Membrane</keyword>
<dbReference type="Gramene" id="OIT04930">
    <property type="protein sequence ID" value="OIT04930"/>
    <property type="gene ID" value="A4A49_19440"/>
</dbReference>
<evidence type="ECO:0000256" key="9">
    <source>
        <dbReference type="SAM" id="MobiDB-lite"/>
    </source>
</evidence>
<evidence type="ECO:0000256" key="1">
    <source>
        <dbReference type="ARBA" id="ARBA00007447"/>
    </source>
</evidence>
<dbReference type="OMA" id="SCAAKEC"/>
<dbReference type="FunFam" id="2.40.70.10:FF:000013">
    <property type="entry name" value="Aspartyl protease AED1"/>
    <property type="match status" value="1"/>
</dbReference>
<dbReference type="Pfam" id="PF14543">
    <property type="entry name" value="TAXi_N"/>
    <property type="match status" value="1"/>
</dbReference>
<keyword evidence="13" id="KW-1185">Reference proteome</keyword>
<dbReference type="GO" id="GO:0004190">
    <property type="term" value="F:aspartic-type endopeptidase activity"/>
    <property type="evidence" value="ECO:0007669"/>
    <property type="project" value="UniProtKB-KW"/>
</dbReference>
<dbReference type="PRINTS" id="PR00792">
    <property type="entry name" value="PEPSIN"/>
</dbReference>
<keyword evidence="5 8" id="KW-0378">Hydrolase</keyword>
<dbReference type="InterPro" id="IPR021109">
    <property type="entry name" value="Peptidase_aspartic_dom_sf"/>
</dbReference>
<feature type="active site" evidence="7">
    <location>
        <position position="406"/>
    </location>
</feature>
<evidence type="ECO:0000256" key="3">
    <source>
        <dbReference type="ARBA" id="ARBA00022729"/>
    </source>
</evidence>
<reference evidence="12" key="1">
    <citation type="submission" date="2016-11" db="EMBL/GenBank/DDBJ databases">
        <title>The genome of Nicotiana attenuata.</title>
        <authorList>
            <person name="Xu S."/>
            <person name="Brockmoeller T."/>
            <person name="Gaquerel E."/>
            <person name="Navarro A."/>
            <person name="Kuhl H."/>
            <person name="Gase K."/>
            <person name="Ling Z."/>
            <person name="Zhou W."/>
            <person name="Kreitzer C."/>
            <person name="Stanke M."/>
            <person name="Tang H."/>
            <person name="Lyons E."/>
            <person name="Pandey P."/>
            <person name="Pandey S.P."/>
            <person name="Timmermann B."/>
            <person name="Baldwin I.T."/>
        </authorList>
    </citation>
    <scope>NUCLEOTIDE SEQUENCE [LARGE SCALE GENOMIC DNA]</scope>
    <source>
        <strain evidence="12">UT</strain>
    </source>
</reference>
<dbReference type="InterPro" id="IPR032799">
    <property type="entry name" value="TAXi_C"/>
</dbReference>
<evidence type="ECO:0000256" key="2">
    <source>
        <dbReference type="ARBA" id="ARBA00022670"/>
    </source>
</evidence>
<evidence type="ECO:0000256" key="5">
    <source>
        <dbReference type="ARBA" id="ARBA00022801"/>
    </source>
</evidence>
<keyword evidence="3" id="KW-0732">Signal</keyword>
<proteinExistence type="inferred from homology"/>
<dbReference type="Proteomes" id="UP000187609">
    <property type="component" value="Unassembled WGS sequence"/>
</dbReference>
<dbReference type="STRING" id="49451.A0A1J6IJM6"/>
<dbReference type="SMR" id="A0A1J6IJM6"/>
<dbReference type="PANTHER" id="PTHR13683">
    <property type="entry name" value="ASPARTYL PROTEASES"/>
    <property type="match status" value="1"/>
</dbReference>
<keyword evidence="10" id="KW-0812">Transmembrane</keyword>
<dbReference type="SUPFAM" id="SSF50630">
    <property type="entry name" value="Acid proteases"/>
    <property type="match status" value="1"/>
</dbReference>
<feature type="active site" evidence="7">
    <location>
        <position position="198"/>
    </location>
</feature>
<dbReference type="GO" id="GO:0006508">
    <property type="term" value="P:proteolysis"/>
    <property type="evidence" value="ECO:0007669"/>
    <property type="project" value="UniProtKB-KW"/>
</dbReference>
<dbReference type="Gene3D" id="2.40.70.10">
    <property type="entry name" value="Acid Proteases"/>
    <property type="match status" value="2"/>
</dbReference>
<feature type="compositionally biased region" description="Basic residues" evidence="9">
    <location>
        <begin position="149"/>
        <end position="159"/>
    </location>
</feature>
<evidence type="ECO:0000313" key="13">
    <source>
        <dbReference type="Proteomes" id="UP000187609"/>
    </source>
</evidence>
<dbReference type="InterPro" id="IPR033873">
    <property type="entry name" value="CND41-like"/>
</dbReference>
<name>A0A1J6IJM6_NICAT</name>
<comment type="caution">
    <text evidence="12">The sequence shown here is derived from an EMBL/GenBank/DDBJ whole genome shotgun (WGS) entry which is preliminary data.</text>
</comment>
<sequence length="528" mass="56517">MTRKVQNLYNSHSMKGLIAKTNLLLEMEHSLMSTRSYFLLFSSSTFLLILLSFSVEKSHALEAKETIQSHFHTLQLTSLLPSSSCNPATKGKRRGASLEVVNRQGPCTQLNQKGAKAPTLTEILAHDQARVDSIQARVTDQSYDLFKKKDKKSSNKKKSVKDSKANLPAKSGLPLGTGNYIVNVGLGTPKKDLSLIFDTGSDLTWTQCQPCVKSCYAQQQPIFDPSASKTYSNISCTSTACSGLKSATGNSPGCSSSNCVYGIQYGDSSFSVGFFAKDKLTLTQKDVFDGFMFGCGQNNRGLFGKTAGLIGLGRDPLSIVQQTAQKFGKYFSYCLPTSRGSNGHLTFGNGNGVKTSKAVKNGITFTPFASSQGATFYFIDVLGISVGGKALSISPMVFQNAGTIIDSGTVITRLPSTAYGSLKSSFKQFMSKYPTAPALSLLDTCYDLSNYTSISIPKISFNFNGNANVELDPNGILITNGASQVCLAFAGNGDDDSIGIFGNIQQQTLEVVYDVAGGQLGFGYKGCS</sequence>
<dbReference type="InterPro" id="IPR032861">
    <property type="entry name" value="TAXi_N"/>
</dbReference>
<dbReference type="PANTHER" id="PTHR13683:SF750">
    <property type="entry name" value="ASPARTYL PROTEASE AED1"/>
    <property type="match status" value="1"/>
</dbReference>
<evidence type="ECO:0000313" key="12">
    <source>
        <dbReference type="EMBL" id="OIT04930.1"/>
    </source>
</evidence>
<gene>
    <name evidence="12" type="ORF">A4A49_19440</name>
</gene>